<evidence type="ECO:0000256" key="2">
    <source>
        <dbReference type="SAM" id="MobiDB-lite"/>
    </source>
</evidence>
<dbReference type="AlphaFoldDB" id="A0A0L0HV18"/>
<dbReference type="eggNOG" id="ENOG502S2RK">
    <property type="taxonomic scope" value="Eukaryota"/>
</dbReference>
<dbReference type="Gene3D" id="1.10.260.100">
    <property type="match status" value="2"/>
</dbReference>
<dbReference type="InParanoid" id="A0A0L0HV18"/>
<evidence type="ECO:0000256" key="1">
    <source>
        <dbReference type="ARBA" id="ARBA00022737"/>
    </source>
</evidence>
<name>A0A0L0HV18_SPIPD</name>
<protein>
    <recommendedName>
        <fullName evidence="3">STI1/HOP DP domain-containing protein</fullName>
    </recommendedName>
</protein>
<gene>
    <name evidence="4" type="ORF">SPPG_00423</name>
</gene>
<organism evidence="4 5">
    <name type="scientific">Spizellomyces punctatus (strain DAOM BR117)</name>
    <dbReference type="NCBI Taxonomy" id="645134"/>
    <lineage>
        <taxon>Eukaryota</taxon>
        <taxon>Fungi</taxon>
        <taxon>Fungi incertae sedis</taxon>
        <taxon>Chytridiomycota</taxon>
        <taxon>Chytridiomycota incertae sedis</taxon>
        <taxon>Chytridiomycetes</taxon>
        <taxon>Spizellomycetales</taxon>
        <taxon>Spizellomycetaceae</taxon>
        <taxon>Spizellomyces</taxon>
    </lineage>
</organism>
<accession>A0A0L0HV18</accession>
<evidence type="ECO:0000313" key="5">
    <source>
        <dbReference type="Proteomes" id="UP000053201"/>
    </source>
</evidence>
<keyword evidence="1" id="KW-0677">Repeat</keyword>
<dbReference type="Pfam" id="PF17830">
    <property type="entry name" value="STI1-HOP_DP"/>
    <property type="match status" value="1"/>
</dbReference>
<feature type="compositionally biased region" description="Basic and acidic residues" evidence="2">
    <location>
        <begin position="196"/>
        <end position="206"/>
    </location>
</feature>
<evidence type="ECO:0000313" key="4">
    <source>
        <dbReference type="EMBL" id="KND04714.1"/>
    </source>
</evidence>
<dbReference type="STRING" id="645134.A0A0L0HV18"/>
<evidence type="ECO:0000259" key="3">
    <source>
        <dbReference type="Pfam" id="PF17830"/>
    </source>
</evidence>
<dbReference type="EMBL" id="KQ257450">
    <property type="protein sequence ID" value="KND04714.1"/>
    <property type="molecule type" value="Genomic_DNA"/>
</dbReference>
<dbReference type="InterPro" id="IPR041243">
    <property type="entry name" value="STI1/HOP_DP"/>
</dbReference>
<proteinExistence type="predicted"/>
<dbReference type="OMA" id="ELMSEYM"/>
<reference evidence="4 5" key="1">
    <citation type="submission" date="2009-08" db="EMBL/GenBank/DDBJ databases">
        <title>The Genome Sequence of Spizellomyces punctatus strain DAOM BR117.</title>
        <authorList>
            <consortium name="The Broad Institute Genome Sequencing Platform"/>
            <person name="Russ C."/>
            <person name="Cuomo C."/>
            <person name="Shea T."/>
            <person name="Young S.K."/>
            <person name="Zeng Q."/>
            <person name="Koehrsen M."/>
            <person name="Haas B."/>
            <person name="Borodovsky M."/>
            <person name="Guigo R."/>
            <person name="Alvarado L."/>
            <person name="Berlin A."/>
            <person name="Bochicchio J."/>
            <person name="Borenstein D."/>
            <person name="Chapman S."/>
            <person name="Chen Z."/>
            <person name="Engels R."/>
            <person name="Freedman E."/>
            <person name="Gellesch M."/>
            <person name="Goldberg J."/>
            <person name="Griggs A."/>
            <person name="Gujja S."/>
            <person name="Heiman D."/>
            <person name="Hepburn T."/>
            <person name="Howarth C."/>
            <person name="Jen D."/>
            <person name="Larson L."/>
            <person name="Lewis B."/>
            <person name="Mehta T."/>
            <person name="Park D."/>
            <person name="Pearson M."/>
            <person name="Roberts A."/>
            <person name="Saif S."/>
            <person name="Shenoy N."/>
            <person name="Sisk P."/>
            <person name="Stolte C."/>
            <person name="Sykes S."/>
            <person name="Thomson T."/>
            <person name="Walk T."/>
            <person name="White J."/>
            <person name="Yandava C."/>
            <person name="Burger G."/>
            <person name="Gray M.W."/>
            <person name="Holland P.W.H."/>
            <person name="King N."/>
            <person name="Lang F.B.F."/>
            <person name="Roger A.J."/>
            <person name="Ruiz-Trillo I."/>
            <person name="Lander E."/>
            <person name="Nusbaum C."/>
        </authorList>
    </citation>
    <scope>NUCLEOTIDE SEQUENCE [LARGE SCALE GENOMIC DNA]</scope>
    <source>
        <strain evidence="4 5">DAOM BR117</strain>
    </source>
</reference>
<keyword evidence="5" id="KW-1185">Reference proteome</keyword>
<dbReference type="VEuPathDB" id="FungiDB:SPPG_00423"/>
<dbReference type="RefSeq" id="XP_016612753.1">
    <property type="nucleotide sequence ID" value="XM_016748750.1"/>
</dbReference>
<feature type="domain" description="STI1/HOP DP" evidence="3">
    <location>
        <begin position="222"/>
        <end position="276"/>
    </location>
</feature>
<sequence length="285" mass="31435">MTTIDDDVPPLEDMTQEIERLHAIRGIKDVKAGQFNSTGTTSVRGKDPVMMNHQTQSAYSGLKKGFLNGGNAARKAPAKTTKSAKPAADIPLIKPKQSPTDNLRIDEVQAAMRSQMSLLDRQEWLTPEFLEKIERNPVLTRALTDPVFQKAATELSRDPQAAFKKYAATRPDLMVALREFAGLLGDALGGLADEQEGQKVKERGKEGASGFQIPDELPDHEKELVKRVMADPEVQEALRDPSIQKILMEAQKHPPSLANALNTANKDIQRKISCLLKCGLLQIQH</sequence>
<dbReference type="OrthoDB" id="71407at2759"/>
<dbReference type="Proteomes" id="UP000053201">
    <property type="component" value="Unassembled WGS sequence"/>
</dbReference>
<dbReference type="GeneID" id="27684151"/>
<feature type="region of interest" description="Disordered" evidence="2">
    <location>
        <begin position="196"/>
        <end position="216"/>
    </location>
</feature>